<evidence type="ECO:0000313" key="2">
    <source>
        <dbReference type="EMBL" id="TNN30549.1"/>
    </source>
</evidence>
<sequence>MDSSSKVHGERLSLRCSPEAPEPKPFHSLVGLSSDHFHSAESKHHSVFHHWPTSSSPSRRPQPSAPDIWVMLW</sequence>
<dbReference type="Proteomes" id="UP000314294">
    <property type="component" value="Unassembled WGS sequence"/>
</dbReference>
<name>A0A4Z2EP59_9TELE</name>
<feature type="region of interest" description="Disordered" evidence="1">
    <location>
        <begin position="1"/>
        <end position="27"/>
    </location>
</feature>
<feature type="compositionally biased region" description="Basic and acidic residues" evidence="1">
    <location>
        <begin position="1"/>
        <end position="13"/>
    </location>
</feature>
<dbReference type="EMBL" id="SRLO01004375">
    <property type="protein sequence ID" value="TNN30549.1"/>
    <property type="molecule type" value="Genomic_DNA"/>
</dbReference>
<proteinExistence type="predicted"/>
<dbReference type="AlphaFoldDB" id="A0A4Z2EP59"/>
<comment type="caution">
    <text evidence="2">The sequence shown here is derived from an EMBL/GenBank/DDBJ whole genome shotgun (WGS) entry which is preliminary data.</text>
</comment>
<gene>
    <name evidence="2" type="ORF">EYF80_059299</name>
</gene>
<evidence type="ECO:0000313" key="3">
    <source>
        <dbReference type="Proteomes" id="UP000314294"/>
    </source>
</evidence>
<reference evidence="2 3" key="1">
    <citation type="submission" date="2019-03" db="EMBL/GenBank/DDBJ databases">
        <title>First draft genome of Liparis tanakae, snailfish: a comprehensive survey of snailfish specific genes.</title>
        <authorList>
            <person name="Kim W."/>
            <person name="Song I."/>
            <person name="Jeong J.-H."/>
            <person name="Kim D."/>
            <person name="Kim S."/>
            <person name="Ryu S."/>
            <person name="Song J.Y."/>
            <person name="Lee S.K."/>
        </authorList>
    </citation>
    <scope>NUCLEOTIDE SEQUENCE [LARGE SCALE GENOMIC DNA]</scope>
    <source>
        <tissue evidence="2">Muscle</tissue>
    </source>
</reference>
<evidence type="ECO:0000256" key="1">
    <source>
        <dbReference type="SAM" id="MobiDB-lite"/>
    </source>
</evidence>
<accession>A0A4Z2EP59</accession>
<organism evidence="2 3">
    <name type="scientific">Liparis tanakae</name>
    <name type="common">Tanaka's snailfish</name>
    <dbReference type="NCBI Taxonomy" id="230148"/>
    <lineage>
        <taxon>Eukaryota</taxon>
        <taxon>Metazoa</taxon>
        <taxon>Chordata</taxon>
        <taxon>Craniata</taxon>
        <taxon>Vertebrata</taxon>
        <taxon>Euteleostomi</taxon>
        <taxon>Actinopterygii</taxon>
        <taxon>Neopterygii</taxon>
        <taxon>Teleostei</taxon>
        <taxon>Neoteleostei</taxon>
        <taxon>Acanthomorphata</taxon>
        <taxon>Eupercaria</taxon>
        <taxon>Perciformes</taxon>
        <taxon>Cottioidei</taxon>
        <taxon>Cottales</taxon>
        <taxon>Liparidae</taxon>
        <taxon>Liparis</taxon>
    </lineage>
</organism>
<keyword evidence="3" id="KW-1185">Reference proteome</keyword>
<protein>
    <submittedName>
        <fullName evidence="2">Uncharacterized protein</fullName>
    </submittedName>
</protein>